<keyword evidence="5 6" id="KW-0472">Membrane</keyword>
<evidence type="ECO:0000259" key="7">
    <source>
        <dbReference type="PROSITE" id="PS50125"/>
    </source>
</evidence>
<evidence type="ECO:0000313" key="8">
    <source>
        <dbReference type="EMBL" id="CAB4140818.1"/>
    </source>
</evidence>
<dbReference type="InterPro" id="IPR001054">
    <property type="entry name" value="A/G_cyclase"/>
</dbReference>
<dbReference type="GO" id="GO:0006171">
    <property type="term" value="P:cAMP biosynthetic process"/>
    <property type="evidence" value="ECO:0007669"/>
    <property type="project" value="TreeGrafter"/>
</dbReference>
<comment type="subcellular location">
    <subcellularLocation>
        <location evidence="1">Cell envelope</location>
    </subcellularLocation>
</comment>
<keyword evidence="2" id="KW-1003">Cell membrane</keyword>
<dbReference type="FunFam" id="3.30.70.1230:FF:000016">
    <property type="entry name" value="Adenylate/guanylate cyclase domain-containing protein"/>
    <property type="match status" value="1"/>
</dbReference>
<proteinExistence type="predicted"/>
<keyword evidence="4 6" id="KW-1133">Transmembrane helix</keyword>
<protein>
    <submittedName>
        <fullName evidence="8">COG4252 Predicted transmembrane sensor domain</fullName>
    </submittedName>
</protein>
<dbReference type="InterPro" id="IPR007890">
    <property type="entry name" value="CHASE2"/>
</dbReference>
<organism evidence="8">
    <name type="scientific">uncultured Caudovirales phage</name>
    <dbReference type="NCBI Taxonomy" id="2100421"/>
    <lineage>
        <taxon>Viruses</taxon>
        <taxon>Duplodnaviria</taxon>
        <taxon>Heunggongvirae</taxon>
        <taxon>Uroviricota</taxon>
        <taxon>Caudoviricetes</taxon>
        <taxon>Peduoviridae</taxon>
        <taxon>Maltschvirus</taxon>
        <taxon>Maltschvirus maltsch</taxon>
    </lineage>
</organism>
<evidence type="ECO:0000256" key="4">
    <source>
        <dbReference type="ARBA" id="ARBA00022989"/>
    </source>
</evidence>
<name>A0A6J5M272_9CAUD</name>
<dbReference type="PANTHER" id="PTHR43081">
    <property type="entry name" value="ADENYLATE CYCLASE, TERMINAL-DIFFERENTIATION SPECIFIC-RELATED"/>
    <property type="match status" value="1"/>
</dbReference>
<evidence type="ECO:0000256" key="6">
    <source>
        <dbReference type="SAM" id="Phobius"/>
    </source>
</evidence>
<dbReference type="Gene3D" id="3.30.70.1230">
    <property type="entry name" value="Nucleotide cyclase"/>
    <property type="match status" value="1"/>
</dbReference>
<dbReference type="SMART" id="SM01080">
    <property type="entry name" value="CHASE2"/>
    <property type="match status" value="1"/>
</dbReference>
<dbReference type="CDD" id="cd07302">
    <property type="entry name" value="CHD"/>
    <property type="match status" value="1"/>
</dbReference>
<accession>A0A6J5M272</accession>
<evidence type="ECO:0000256" key="3">
    <source>
        <dbReference type="ARBA" id="ARBA00022692"/>
    </source>
</evidence>
<reference evidence="8" key="1">
    <citation type="submission" date="2020-04" db="EMBL/GenBank/DDBJ databases">
        <authorList>
            <person name="Chiriac C."/>
            <person name="Salcher M."/>
            <person name="Ghai R."/>
            <person name="Kavagutti S V."/>
        </authorList>
    </citation>
    <scope>NUCLEOTIDE SEQUENCE</scope>
</reference>
<dbReference type="InterPro" id="IPR050697">
    <property type="entry name" value="Adenylyl/Guanylyl_Cyclase_3/4"/>
</dbReference>
<dbReference type="PROSITE" id="PS50125">
    <property type="entry name" value="GUANYLATE_CYCLASE_2"/>
    <property type="match status" value="1"/>
</dbReference>
<dbReference type="EMBL" id="LR796380">
    <property type="protein sequence ID" value="CAB4140818.1"/>
    <property type="molecule type" value="Genomic_DNA"/>
</dbReference>
<dbReference type="Pfam" id="PF05226">
    <property type="entry name" value="CHASE2"/>
    <property type="match status" value="1"/>
</dbReference>
<evidence type="ECO:0000256" key="2">
    <source>
        <dbReference type="ARBA" id="ARBA00022475"/>
    </source>
</evidence>
<keyword evidence="3 6" id="KW-0812">Transmembrane</keyword>
<feature type="transmembrane region" description="Helical" evidence="6">
    <location>
        <begin position="312"/>
        <end position="341"/>
    </location>
</feature>
<dbReference type="InterPro" id="IPR029787">
    <property type="entry name" value="Nucleotide_cyclase"/>
</dbReference>
<gene>
    <name evidence="8" type="ORF">UFOVP395_153</name>
</gene>
<feature type="transmembrane region" description="Helical" evidence="6">
    <location>
        <begin position="361"/>
        <end position="381"/>
    </location>
</feature>
<dbReference type="GO" id="GO:0003824">
    <property type="term" value="F:catalytic activity"/>
    <property type="evidence" value="ECO:0007669"/>
    <property type="project" value="UniProtKB-ARBA"/>
</dbReference>
<dbReference type="SMART" id="SM00044">
    <property type="entry name" value="CYCc"/>
    <property type="match status" value="1"/>
</dbReference>
<dbReference type="Pfam" id="PF00211">
    <property type="entry name" value="Guanylate_cyc"/>
    <property type="match status" value="1"/>
</dbReference>
<evidence type="ECO:0000256" key="1">
    <source>
        <dbReference type="ARBA" id="ARBA00004196"/>
    </source>
</evidence>
<dbReference type="SUPFAM" id="SSF55073">
    <property type="entry name" value="Nucleotide cyclase"/>
    <property type="match status" value="1"/>
</dbReference>
<sequence length="673" mass="74444">MKKYILSILVLVALVALRALDPWPVEVARLKYFDFLERQQQVLNDERVVLVNIDEAALQKHGQWPWPRDVVARYVNDIMDRGAVVIVAPILFSEQDRSGKDAELEEALRTHRVILAQAPTTQVREPYARARGSALIGPPIHDVLPSWPGAIPPLPQFADVASGVGMIATMPEPDGVVRRSPMLVAVGENFYPSLVLETLRVLSDEVSFQVKSNEAGVEIIRIPGQPLMYTDANSRLWPVRSFNYQSYSITNLPTDLDGTVVILSITAEGFSNPVATSHGEMLPNMVIATELSSVLNQLFVTRDATADLSEMFIVLAAGGLMIMLALLIKIAVGGVIAVGFMGWLAYVSLYMRAEHMLLYDALYPIAALLIVFGTAAFSRALEEFRLKQQIKKQFGTYLSPDMVEKLQKNPELLKLGGETRELSIMFTDVRGFTTISEHYGQNVQGLTMIMNRYMTAMTAKILQNNGTLDKYIGDAQMAFWNAPLDNKNHAKDAVRTAIAMLDDLKRFNDEIAKEGVPPFGMGLGINTGSVVVGNMGSDQRFDYTCLGDSVNLAARLEGQSKPYGVKLVLGPKTASEVCDEFNVVELDLLAVKGKTEPVSIYTVVKKQDSGAVTLHKDFLRMYRRGQWSAAKALVKQLSTKFDGELAGYYEMMEERMQGKPPANFDGVYRATSK</sequence>
<feature type="domain" description="Guanylate cyclase" evidence="7">
    <location>
        <begin position="423"/>
        <end position="557"/>
    </location>
</feature>
<dbReference type="PANTHER" id="PTHR43081:SF1">
    <property type="entry name" value="ADENYLATE CYCLASE, TERMINAL-DIFFERENTIATION SPECIFIC"/>
    <property type="match status" value="1"/>
</dbReference>
<evidence type="ECO:0000256" key="5">
    <source>
        <dbReference type="ARBA" id="ARBA00023136"/>
    </source>
</evidence>
<dbReference type="GO" id="GO:0035556">
    <property type="term" value="P:intracellular signal transduction"/>
    <property type="evidence" value="ECO:0007669"/>
    <property type="project" value="InterPro"/>
</dbReference>